<dbReference type="InterPro" id="IPR007587">
    <property type="entry name" value="SAPS"/>
</dbReference>
<feature type="compositionally biased region" description="Low complexity" evidence="3">
    <location>
        <begin position="835"/>
        <end position="857"/>
    </location>
</feature>
<dbReference type="STRING" id="2094558.A0A314V087"/>
<reference evidence="4 5" key="1">
    <citation type="submission" date="2018-02" db="EMBL/GenBank/DDBJ databases">
        <title>Draft genome of wild Prunus yedoensis var. nudiflora.</title>
        <authorList>
            <person name="Baek S."/>
            <person name="Kim J.-H."/>
            <person name="Choi K."/>
            <person name="Kim G.-B."/>
            <person name="Cho A."/>
            <person name="Jang H."/>
            <person name="Shin C.-H."/>
            <person name="Yu H.-J."/>
            <person name="Mun J.-H."/>
        </authorList>
    </citation>
    <scope>NUCLEOTIDE SEQUENCE [LARGE SCALE GENOMIC DNA]</scope>
    <source>
        <strain evidence="5">cv. Jeju island</strain>
        <tissue evidence="4">Leaf</tissue>
    </source>
</reference>
<dbReference type="OrthoDB" id="295029at2759"/>
<protein>
    <submittedName>
        <fullName evidence="4">Serine/threonine-protein phosphatase 6 regulatory subunit 3 isoform X1</fullName>
    </submittedName>
</protein>
<dbReference type="Pfam" id="PF04499">
    <property type="entry name" value="SAPS"/>
    <property type="match status" value="1"/>
</dbReference>
<dbReference type="PANTHER" id="PTHR12634">
    <property type="entry name" value="SIT4 YEAST -ASSOCIATING PROTEIN-RELATED"/>
    <property type="match status" value="1"/>
</dbReference>
<evidence type="ECO:0000256" key="2">
    <source>
        <dbReference type="ARBA" id="ARBA00023306"/>
    </source>
</evidence>
<dbReference type="GO" id="GO:0019888">
    <property type="term" value="F:protein phosphatase regulator activity"/>
    <property type="evidence" value="ECO:0007669"/>
    <property type="project" value="TreeGrafter"/>
</dbReference>
<dbReference type="SUPFAM" id="SSF48371">
    <property type="entry name" value="ARM repeat"/>
    <property type="match status" value="1"/>
</dbReference>
<dbReference type="InterPro" id="IPR016024">
    <property type="entry name" value="ARM-type_fold"/>
</dbReference>
<feature type="region of interest" description="Disordered" evidence="3">
    <location>
        <begin position="900"/>
        <end position="927"/>
    </location>
</feature>
<evidence type="ECO:0000313" key="5">
    <source>
        <dbReference type="Proteomes" id="UP000250321"/>
    </source>
</evidence>
<dbReference type="EMBL" id="PJQY01002708">
    <property type="protein sequence ID" value="PQM43215.1"/>
    <property type="molecule type" value="Genomic_DNA"/>
</dbReference>
<organism evidence="4 5">
    <name type="scientific">Prunus yedoensis var. nudiflora</name>
    <dbReference type="NCBI Taxonomy" id="2094558"/>
    <lineage>
        <taxon>Eukaryota</taxon>
        <taxon>Viridiplantae</taxon>
        <taxon>Streptophyta</taxon>
        <taxon>Embryophyta</taxon>
        <taxon>Tracheophyta</taxon>
        <taxon>Spermatophyta</taxon>
        <taxon>Magnoliopsida</taxon>
        <taxon>eudicotyledons</taxon>
        <taxon>Gunneridae</taxon>
        <taxon>Pentapetalae</taxon>
        <taxon>rosids</taxon>
        <taxon>fabids</taxon>
        <taxon>Rosales</taxon>
        <taxon>Rosaceae</taxon>
        <taxon>Amygdaloideae</taxon>
        <taxon>Amygdaleae</taxon>
        <taxon>Prunus</taxon>
    </lineage>
</organism>
<accession>A0A314V087</accession>
<evidence type="ECO:0000256" key="1">
    <source>
        <dbReference type="ARBA" id="ARBA00006180"/>
    </source>
</evidence>
<evidence type="ECO:0000256" key="3">
    <source>
        <dbReference type="SAM" id="MobiDB-lite"/>
    </source>
</evidence>
<dbReference type="Proteomes" id="UP000250321">
    <property type="component" value="Unassembled WGS sequence"/>
</dbReference>
<evidence type="ECO:0000313" key="4">
    <source>
        <dbReference type="EMBL" id="PQM43215.1"/>
    </source>
</evidence>
<sequence length="940" mass="103909">MALGLILGLGRAFRRKRTSSLDILSSKRAPRDYYKGKNCKPIGFHTRKAKYVVQQEKLPNYVVPDLTDFKLKPYVSQCPIDVKTSQYLVWQVHALDLFKSKTALTFQLCFLLLHHVLEAHCSLCLLACGVVLDKENFTLDELLDEEEIIQECKALNTRLINFLRDRAQVEQLLRYIVEEPPEDAESKRAFKFPFIACEVFTCEIDVILKTLVDEEELMNLLFSFLEPNRPHSALLAGYFSKVFFYDTGCCMPYDTKDVPLMNYVQAHQDVFRQLVDLIGITSIMEVLVRLVGADDHVYPNFIDVMQWLAESNLLEMIVDKLSPSNSPEVHANAAETLSAITRNAPSALANKLSSPSFVARIFGHALEDSHSKSSLVNSLSVCISLLDPKRSAVSSPLFHSFRSQHMYESPIPVNPDTVSAMLPKLGDLLMLLNVSSDEKTLLTTYGELRPPLGKYRLKIVEYIAVLLRSGNEDAEKELVSSGTIQRIIDLFFEYPYNNSLHHHVVIIDKHPLLSGDTSKPTVPAAGKSAPRAGNLGHITRISNKLIQLGNSQSRVKACLQEHSEWNEWQTTVLQERNAVENVYRWACGRPTALQDRTRDSDDDDMNDRDYDVAALANNLSQAFRYKIYGNEDAGEDHGTLDRDDEDVYFDDESAEVVISSLRLGDDQGSSLFTNSNWFAFQDDRMGNAPVGTSEMEEVNLNGTANGGNSSSDDEVVVGEDDELAGSKDSVDGTSTSNKNLMNGFNGNSGNMNLDGENASASHDMGGFFRFEATDNEDLFGDRPLPEWVGWSESSDLQVGGASINPFEDHDDSDVNPSSHAEVVAPNASLPSSGESALSNGSPSSTASTAGSLGSDGSQRSAAVPSLFEEDVEFVGVELEGTEKAMEQALKEGIVGEAGPLKKNIMPKVPEKDNSDDGGPATKEFNDANYWRVDQEVAVLE</sequence>
<dbReference type="Pfam" id="PF09809">
    <property type="entry name" value="MRP-L27"/>
    <property type="match status" value="1"/>
</dbReference>
<dbReference type="GO" id="GO:0019903">
    <property type="term" value="F:protein phosphatase binding"/>
    <property type="evidence" value="ECO:0007669"/>
    <property type="project" value="InterPro"/>
</dbReference>
<gene>
    <name evidence="4" type="ORF">Pyn_25581</name>
</gene>
<name>A0A314V087_PRUYE</name>
<keyword evidence="5" id="KW-1185">Reference proteome</keyword>
<dbReference type="InterPro" id="IPR019189">
    <property type="entry name" value="Ribosomal_mL41"/>
</dbReference>
<comment type="similarity">
    <text evidence="1">Belongs to the SAPS family.</text>
</comment>
<dbReference type="PANTHER" id="PTHR12634:SF8">
    <property type="entry name" value="FIERY MOUNTAIN, ISOFORM D"/>
    <property type="match status" value="1"/>
</dbReference>
<dbReference type="GO" id="GO:0005762">
    <property type="term" value="C:mitochondrial large ribosomal subunit"/>
    <property type="evidence" value="ECO:0007669"/>
    <property type="project" value="InterPro"/>
</dbReference>
<dbReference type="GO" id="GO:0003735">
    <property type="term" value="F:structural constituent of ribosome"/>
    <property type="evidence" value="ECO:0007669"/>
    <property type="project" value="InterPro"/>
</dbReference>
<comment type="caution">
    <text evidence="4">The sequence shown here is derived from an EMBL/GenBank/DDBJ whole genome shotgun (WGS) entry which is preliminary data.</text>
</comment>
<keyword evidence="2" id="KW-0131">Cell cycle</keyword>
<feature type="region of interest" description="Disordered" evidence="3">
    <location>
        <begin position="799"/>
        <end position="864"/>
    </location>
</feature>
<dbReference type="AlphaFoldDB" id="A0A314V087"/>
<proteinExistence type="inferred from homology"/>